<dbReference type="InterPro" id="IPR052155">
    <property type="entry name" value="Biofilm_reg_signaling"/>
</dbReference>
<dbReference type="AlphaFoldDB" id="A0A6L5YMS5"/>
<dbReference type="Gene3D" id="3.20.20.450">
    <property type="entry name" value="EAL domain"/>
    <property type="match status" value="1"/>
</dbReference>
<keyword evidence="4" id="KW-1185">Reference proteome</keyword>
<dbReference type="InterPro" id="IPR001633">
    <property type="entry name" value="EAL_dom"/>
</dbReference>
<dbReference type="NCBIfam" id="TIGR00254">
    <property type="entry name" value="GGDEF"/>
    <property type="match status" value="1"/>
</dbReference>
<organism evidence="3 4">
    <name type="scientific">Waltera intestinalis</name>
    <dbReference type="NCBI Taxonomy" id="2606635"/>
    <lineage>
        <taxon>Bacteria</taxon>
        <taxon>Bacillati</taxon>
        <taxon>Bacillota</taxon>
        <taxon>Clostridia</taxon>
        <taxon>Lachnospirales</taxon>
        <taxon>Lachnospiraceae</taxon>
        <taxon>Waltera</taxon>
    </lineage>
</organism>
<proteinExistence type="predicted"/>
<dbReference type="SUPFAM" id="SSF55073">
    <property type="entry name" value="Nucleotide cyclase"/>
    <property type="match status" value="1"/>
</dbReference>
<dbReference type="PANTHER" id="PTHR44757:SF2">
    <property type="entry name" value="BIOFILM ARCHITECTURE MAINTENANCE PROTEIN MBAA"/>
    <property type="match status" value="1"/>
</dbReference>
<evidence type="ECO:0000259" key="2">
    <source>
        <dbReference type="PROSITE" id="PS50887"/>
    </source>
</evidence>
<dbReference type="RefSeq" id="WP_154497711.1">
    <property type="nucleotide sequence ID" value="NZ_VUMU01000017.1"/>
</dbReference>
<dbReference type="InterPro" id="IPR029787">
    <property type="entry name" value="Nucleotide_cyclase"/>
</dbReference>
<sequence length="572" mass="66454">MNELHYQLDLMRAMNQKLSDREKMYRLLCDTMDYAYIYYSFEKNSVTTLGKWDDFFDFQIRDRRDFTKLLEMVDEPYVLPLRDMLFLEKGGQETSSVECMQKGKKIWLQFSCRIFYEDGRPADQIIVVQNITKLKTQNEELLYMAYYDGLTGLYNRNYFVRLLTEYLRRAKEDNRLVSVLVIDIDDFRKVNDGLGIVAGDELVQQFGSFLKEFNSDDVIVCHLTSDVYCMAIYDSCGDRSVEHIHKEIVKRTREPFYLVGGQILNITVSVGVAEYPEAATSALELINCAEIVMFKGKSMGKNRIQYFDTPILNDFLKNVELDSKLKEAVFDHNFILYYQPQYYAGNQKLRGMEALIRWKDGDGKMISPAKFIPIAEKNGTIIPIGNWVLEQSIRTFSEWRNRYGVPFVLSVNISALQYQKEDFVDLLLNIIRKYDVSPEEIELEITESILIDDFRAVTEKMQLLKEYGIRISLDDFGTGFSSLSYLKKLPINTLKIDKSFTDTLLTDSATRIITESIVSMVKSLGFESIAEGVEEEQQYKYLRAIGCDIIQGYLFGKPLPQEEIEQLLQKIY</sequence>
<gene>
    <name evidence="3" type="ORF">FYJ59_12050</name>
</gene>
<dbReference type="SMART" id="SM00267">
    <property type="entry name" value="GGDEF"/>
    <property type="match status" value="1"/>
</dbReference>
<dbReference type="InterPro" id="IPR000160">
    <property type="entry name" value="GGDEF_dom"/>
</dbReference>
<evidence type="ECO:0000313" key="3">
    <source>
        <dbReference type="EMBL" id="MST58962.1"/>
    </source>
</evidence>
<name>A0A6L5YMS5_9FIRM</name>
<evidence type="ECO:0000259" key="1">
    <source>
        <dbReference type="PROSITE" id="PS50883"/>
    </source>
</evidence>
<dbReference type="InterPro" id="IPR035919">
    <property type="entry name" value="EAL_sf"/>
</dbReference>
<dbReference type="PROSITE" id="PS50887">
    <property type="entry name" value="GGDEF"/>
    <property type="match status" value="1"/>
</dbReference>
<feature type="domain" description="EAL" evidence="1">
    <location>
        <begin position="318"/>
        <end position="572"/>
    </location>
</feature>
<reference evidence="3 4" key="1">
    <citation type="submission" date="2019-08" db="EMBL/GenBank/DDBJ databases">
        <title>In-depth cultivation of the pig gut microbiome towards novel bacterial diversity and tailored functional studies.</title>
        <authorList>
            <person name="Wylensek D."/>
            <person name="Hitch T.C.A."/>
            <person name="Clavel T."/>
        </authorList>
    </citation>
    <scope>NUCLEOTIDE SEQUENCE [LARGE SCALE GENOMIC DNA]</scope>
    <source>
        <strain evidence="3 4">WCA3-601-WT-6H</strain>
    </source>
</reference>
<dbReference type="PANTHER" id="PTHR44757">
    <property type="entry name" value="DIGUANYLATE CYCLASE DGCP"/>
    <property type="match status" value="1"/>
</dbReference>
<dbReference type="CDD" id="cd01948">
    <property type="entry name" value="EAL"/>
    <property type="match status" value="1"/>
</dbReference>
<dbReference type="Pfam" id="PF00563">
    <property type="entry name" value="EAL"/>
    <property type="match status" value="1"/>
</dbReference>
<protein>
    <submittedName>
        <fullName evidence="3">Bifunctional diguanylate cyclase/phosphodiesterase</fullName>
    </submittedName>
</protein>
<dbReference type="SUPFAM" id="SSF141868">
    <property type="entry name" value="EAL domain-like"/>
    <property type="match status" value="1"/>
</dbReference>
<dbReference type="Proteomes" id="UP000476055">
    <property type="component" value="Unassembled WGS sequence"/>
</dbReference>
<comment type="caution">
    <text evidence="3">The sequence shown here is derived from an EMBL/GenBank/DDBJ whole genome shotgun (WGS) entry which is preliminary data.</text>
</comment>
<dbReference type="Gene3D" id="3.30.70.270">
    <property type="match status" value="1"/>
</dbReference>
<dbReference type="PROSITE" id="PS50883">
    <property type="entry name" value="EAL"/>
    <property type="match status" value="1"/>
</dbReference>
<evidence type="ECO:0000313" key="4">
    <source>
        <dbReference type="Proteomes" id="UP000476055"/>
    </source>
</evidence>
<dbReference type="EMBL" id="VUMU01000017">
    <property type="protein sequence ID" value="MST58962.1"/>
    <property type="molecule type" value="Genomic_DNA"/>
</dbReference>
<dbReference type="CDD" id="cd01949">
    <property type="entry name" value="GGDEF"/>
    <property type="match status" value="1"/>
</dbReference>
<dbReference type="Pfam" id="PF00990">
    <property type="entry name" value="GGDEF"/>
    <property type="match status" value="1"/>
</dbReference>
<accession>A0A6L5YMS5</accession>
<dbReference type="SMART" id="SM00052">
    <property type="entry name" value="EAL"/>
    <property type="match status" value="1"/>
</dbReference>
<feature type="domain" description="GGDEF" evidence="2">
    <location>
        <begin position="175"/>
        <end position="309"/>
    </location>
</feature>
<dbReference type="InterPro" id="IPR043128">
    <property type="entry name" value="Rev_trsase/Diguanyl_cyclase"/>
</dbReference>